<reference evidence="1 2" key="1">
    <citation type="submission" date="2010-03" db="EMBL/GenBank/DDBJ databases">
        <title>The Genome Sequence of Lactobacillus gasseri strain SV-16A-US.</title>
        <authorList>
            <consortium name="The Broad Institute Genome Sequencing Platform"/>
            <person name="Ward D."/>
            <person name="Earl A."/>
            <person name="Feldgarden M."/>
            <person name="Gevers D."/>
            <person name="Young S.K."/>
            <person name="Zeng Q."/>
            <person name="Koehrsen M."/>
            <person name="Alvarado L."/>
            <person name="Berlin A."/>
            <person name="Bochicchio J."/>
            <person name="Borenstein D."/>
            <person name="Chapman S.B."/>
            <person name="Chen Z."/>
            <person name="Engels R."/>
            <person name="Freedman E."/>
            <person name="Gellesch M."/>
            <person name="Goldberg J."/>
            <person name="Griggs A."/>
            <person name="Gujja S."/>
            <person name="Heilman E."/>
            <person name="Heiman D."/>
            <person name="Hepburn T."/>
            <person name="Howarth C."/>
            <person name="Jen D."/>
            <person name="Larson L."/>
            <person name="Mehta T."/>
            <person name="Park D."/>
            <person name="Pearson M."/>
            <person name="Roberts A."/>
            <person name="Saif S."/>
            <person name="Shea T."/>
            <person name="Shenoy N."/>
            <person name="Sisk P."/>
            <person name="Stolte C."/>
            <person name="Sykes S."/>
            <person name="Thomson T."/>
            <person name="Walk T."/>
            <person name="White J."/>
            <person name="Yandava C."/>
            <person name="Liu Y."/>
            <person name="Xu Q."/>
            <person name="Haas B."/>
            <person name="Nusbaum C."/>
            <person name="Birren B."/>
        </authorList>
    </citation>
    <scope>NUCLEOTIDE SEQUENCE [LARGE SCALE GENOMIC DNA]</scope>
    <source>
        <strain evidence="1 2">SV-16A-US</strain>
    </source>
</reference>
<dbReference type="RefSeq" id="WP_035424918.1">
    <property type="nucleotide sequence ID" value="NZ_KN050674.1"/>
</dbReference>
<sequence>MENFNNRVFEYRCFNNEIEYLICKDPNYEWVNCIKYLFDRSDSTLNISGDFGCAVFCWDSSRNTLRDIAKYSKSLGYFASKARAAEELWNYDYGLLDEQLNEYLELSDENDDYYLSKSERQELKESLLENWDERSGYHMNSDLEGKLADFDPDYWENLPDGKVISDWIKAYAYGLQKWLEQD</sequence>
<dbReference type="AlphaFoldDB" id="A0AB34P348"/>
<gene>
    <name evidence="1" type="ORF">HMPREF5175_00945</name>
</gene>
<proteinExistence type="predicted"/>
<dbReference type="EMBL" id="KN050674">
    <property type="protein sequence ID" value="KFL98103.1"/>
    <property type="molecule type" value="Genomic_DNA"/>
</dbReference>
<name>A0AB34P348_LACGS</name>
<organism evidence="1 2">
    <name type="scientific">Lactobacillus gasseri SV-16A-US</name>
    <dbReference type="NCBI Taxonomy" id="575604"/>
    <lineage>
        <taxon>Bacteria</taxon>
        <taxon>Bacillati</taxon>
        <taxon>Bacillota</taxon>
        <taxon>Bacilli</taxon>
        <taxon>Lactobacillales</taxon>
        <taxon>Lactobacillaceae</taxon>
        <taxon>Lactobacillus</taxon>
    </lineage>
</organism>
<evidence type="ECO:0000313" key="1">
    <source>
        <dbReference type="EMBL" id="KFL98103.1"/>
    </source>
</evidence>
<accession>A0AB34P348</accession>
<protein>
    <submittedName>
        <fullName evidence="1">Prophage protein</fullName>
    </submittedName>
</protein>
<evidence type="ECO:0000313" key="2">
    <source>
        <dbReference type="Proteomes" id="UP000030761"/>
    </source>
</evidence>
<dbReference type="Proteomes" id="UP000030761">
    <property type="component" value="Unassembled WGS sequence"/>
</dbReference>